<name>A0ABV2SB95_9GAMM</name>
<dbReference type="InterPro" id="IPR035895">
    <property type="entry name" value="HPr-like_sf"/>
</dbReference>
<dbReference type="InterPro" id="IPR000032">
    <property type="entry name" value="HPr-like"/>
</dbReference>
<feature type="domain" description="HPr" evidence="1">
    <location>
        <begin position="151"/>
        <end position="228"/>
    </location>
</feature>
<dbReference type="EMBL" id="JBEWTB010000001">
    <property type="protein sequence ID" value="MET4755019.1"/>
    <property type="molecule type" value="Genomic_DNA"/>
</dbReference>
<gene>
    <name evidence="2" type="ORF">V5J35_000211</name>
</gene>
<dbReference type="Proteomes" id="UP001549366">
    <property type="component" value="Unassembled WGS sequence"/>
</dbReference>
<dbReference type="SUPFAM" id="SSF55594">
    <property type="entry name" value="HPr-like"/>
    <property type="match status" value="1"/>
</dbReference>
<reference evidence="2 3" key="1">
    <citation type="submission" date="2024-06" db="EMBL/GenBank/DDBJ databases">
        <title>Genomic Encyclopedia of Type Strains, Phase V (KMG-V): Genome sequencing to study the core and pangenomes of soil and plant-associated prokaryotes.</title>
        <authorList>
            <person name="Whitman W."/>
        </authorList>
    </citation>
    <scope>NUCLEOTIDE SEQUENCE [LARGE SCALE GENOMIC DNA]</scope>
    <source>
        <strain evidence="2 3">NE40</strain>
    </source>
</reference>
<organism evidence="2 3">
    <name type="scientific">Endozoicomonas lisbonensis</name>
    <dbReference type="NCBI Taxonomy" id="3120522"/>
    <lineage>
        <taxon>Bacteria</taxon>
        <taxon>Pseudomonadati</taxon>
        <taxon>Pseudomonadota</taxon>
        <taxon>Gammaproteobacteria</taxon>
        <taxon>Oceanospirillales</taxon>
        <taxon>Endozoicomonadaceae</taxon>
        <taxon>Endozoicomonas</taxon>
    </lineage>
</organism>
<comment type="caution">
    <text evidence="2">The sequence shown here is derived from an EMBL/GenBank/DDBJ whole genome shotgun (WGS) entry which is preliminary data.</text>
</comment>
<protein>
    <submittedName>
        <fullName evidence="2">Phosphotransferase system HPr-like phosphotransfer protein/mannitol/fructose-specific phosphotransferase system IIA component</fullName>
    </submittedName>
</protein>
<evidence type="ECO:0000313" key="3">
    <source>
        <dbReference type="Proteomes" id="UP001549366"/>
    </source>
</evidence>
<evidence type="ECO:0000259" key="1">
    <source>
        <dbReference type="Pfam" id="PF00381"/>
    </source>
</evidence>
<dbReference type="Pfam" id="PF00381">
    <property type="entry name" value="PTS-HPr"/>
    <property type="match status" value="1"/>
</dbReference>
<accession>A0ABV2SB95</accession>
<keyword evidence="3" id="KW-1185">Reference proteome</keyword>
<dbReference type="RefSeq" id="WP_354011611.1">
    <property type="nucleotide sequence ID" value="NZ_JBEWTA010000003.1"/>
</dbReference>
<dbReference type="Gene3D" id="3.30.1340.10">
    <property type="entry name" value="HPr-like"/>
    <property type="match status" value="1"/>
</dbReference>
<evidence type="ECO:0000313" key="2">
    <source>
        <dbReference type="EMBL" id="MET4755019.1"/>
    </source>
</evidence>
<proteinExistence type="predicted"/>
<sequence>MSTEVKKPVWDQALLCHHINTVNPVTLKAISETLLRAEGYLSADHDIEREEILVGKHIVLVKITGAKHTGVGVVTTNSIVPYKEQSAVLFATIAFAGDEDEDISICDRIFEWSSDPILAERVLNADIAEAIDNVMGVAPLPRAPSEYLYHEFKVNASPGVIRHFAQNFATQMKGIDARIEFRNRTAGSKFVNGKSYLSILKLNLKTGNDVEMRAIGNQSAEAVIALQRGIYAARNSQRRHSRL</sequence>